<evidence type="ECO:0000313" key="2">
    <source>
        <dbReference type="Proteomes" id="UP000053875"/>
    </source>
</evidence>
<proteinExistence type="predicted"/>
<keyword evidence="2" id="KW-1185">Reference proteome</keyword>
<accession>A0A093GQS2</accession>
<feature type="non-terminal residue" evidence="1">
    <location>
        <position position="240"/>
    </location>
</feature>
<gene>
    <name evidence="1" type="ORF">N307_09714</name>
</gene>
<dbReference type="EMBL" id="KL216877">
    <property type="protein sequence ID" value="KFV71687.1"/>
    <property type="molecule type" value="Genomic_DNA"/>
</dbReference>
<dbReference type="STRING" id="118200.A0A093GQS2"/>
<protein>
    <submittedName>
        <fullName evidence="1">Nuclear transcription factor Y subunit alpha</fullName>
    </submittedName>
</protein>
<evidence type="ECO:0000313" key="1">
    <source>
        <dbReference type="EMBL" id="KFV71687.1"/>
    </source>
</evidence>
<name>A0A093GQS2_DRYPU</name>
<dbReference type="Proteomes" id="UP000053875">
    <property type="component" value="Unassembled WGS sequence"/>
</dbReference>
<sequence>MEQYAASSSSSTEQIVVQAGQIQQQQQGAVTAVQLQTEAQVASASGQQVQTLQVVVSSLVLAQLGSGALSCSSHCPARQQAGQGQLGPGSWAADISLLGVIQLVQPGQIQIQGGQAVQVQGQQGQTQQIIIQQPQTAVTAGQTQGPALQRCSCCVHAEGRGPGTNAAPSPLCSALLCPGGVSSVTVPVTGMITIPAASLAGAQIVQTGASTNTSSSGQGTVTVTLPVAGHVLNPGGLVRV</sequence>
<organism evidence="1 2">
    <name type="scientific">Dryobates pubescens</name>
    <name type="common">Downy woodpecker</name>
    <name type="synonym">Picoides pubescens</name>
    <dbReference type="NCBI Taxonomy" id="118200"/>
    <lineage>
        <taxon>Eukaryota</taxon>
        <taxon>Metazoa</taxon>
        <taxon>Chordata</taxon>
        <taxon>Craniata</taxon>
        <taxon>Vertebrata</taxon>
        <taxon>Euteleostomi</taxon>
        <taxon>Archelosauria</taxon>
        <taxon>Archosauria</taxon>
        <taxon>Dinosauria</taxon>
        <taxon>Saurischia</taxon>
        <taxon>Theropoda</taxon>
        <taxon>Coelurosauria</taxon>
        <taxon>Aves</taxon>
        <taxon>Neognathae</taxon>
        <taxon>Neoaves</taxon>
        <taxon>Telluraves</taxon>
        <taxon>Coraciimorphae</taxon>
        <taxon>Piciformes</taxon>
        <taxon>Picidae</taxon>
        <taxon>Dryobates</taxon>
    </lineage>
</organism>
<dbReference type="AlphaFoldDB" id="A0A093GQS2"/>
<reference evidence="1 2" key="1">
    <citation type="submission" date="2014-04" db="EMBL/GenBank/DDBJ databases">
        <title>Genome evolution of avian class.</title>
        <authorList>
            <person name="Zhang G."/>
            <person name="Li C."/>
        </authorList>
    </citation>
    <scope>NUCLEOTIDE SEQUENCE [LARGE SCALE GENOMIC DNA]</scope>
    <source>
        <strain evidence="1">BGI_N307</strain>
    </source>
</reference>